<keyword evidence="4" id="KW-0479">Metal-binding</keyword>
<dbReference type="GO" id="GO:0045087">
    <property type="term" value="P:innate immune response"/>
    <property type="evidence" value="ECO:0007669"/>
    <property type="project" value="TreeGrafter"/>
</dbReference>
<sequence>MDLVVMLGQEQDSYGGNFDADQSFRDLPSGSPSSRLQERATLGDIMEKKPPWFCTALLVTFCISGILTEKILEGKVFVFPKASTNSYVLLKPNLQQGLRHFTLSLEFFTDLTRSFVLFSAASQDHDNEILLMRHPEEYHTCVGGECAIFTMPKLTARSTFSWESICTTWDSATGIVQLWLNGQRLPRKATAKGYEVKVDLVVMLGQEQDSYGGTFDADQSFVGEIAEVYLWDNVLPAEQIRNIQQHTTPAPLVAWTSLKFEIQGYVLMEPL</sequence>
<dbReference type="GO" id="GO:0001849">
    <property type="term" value="F:complement component C1q complex binding"/>
    <property type="evidence" value="ECO:0007669"/>
    <property type="project" value="TreeGrafter"/>
</dbReference>
<keyword evidence="7" id="KW-1015">Disulfide bond</keyword>
<proteinExistence type="inferred from homology"/>
<dbReference type="InterPro" id="IPR001759">
    <property type="entry name" value="PTX_dom"/>
</dbReference>
<evidence type="ECO:0000256" key="6">
    <source>
        <dbReference type="ARBA" id="ARBA00022837"/>
    </source>
</evidence>
<dbReference type="KEGG" id="nss:113427645"/>
<comment type="cofactor">
    <cofactor evidence="1">
        <name>Ca(2+)</name>
        <dbReference type="ChEBI" id="CHEBI:29108"/>
    </cofactor>
</comment>
<evidence type="ECO:0000313" key="12">
    <source>
        <dbReference type="RefSeq" id="XP_026545940.1"/>
    </source>
</evidence>
<dbReference type="PANTHER" id="PTHR45869:SF7">
    <property type="entry name" value="C-REACTIVE PROTEIN"/>
    <property type="match status" value="1"/>
</dbReference>
<organism evidence="11 12">
    <name type="scientific">Notechis scutatus</name>
    <name type="common">mainland tiger snake</name>
    <dbReference type="NCBI Taxonomy" id="8663"/>
    <lineage>
        <taxon>Eukaryota</taxon>
        <taxon>Metazoa</taxon>
        <taxon>Chordata</taxon>
        <taxon>Craniata</taxon>
        <taxon>Vertebrata</taxon>
        <taxon>Euteleostomi</taxon>
        <taxon>Lepidosauria</taxon>
        <taxon>Squamata</taxon>
        <taxon>Bifurcata</taxon>
        <taxon>Unidentata</taxon>
        <taxon>Episquamata</taxon>
        <taxon>Toxicofera</taxon>
        <taxon>Serpentes</taxon>
        <taxon>Colubroidea</taxon>
        <taxon>Elapidae</taxon>
        <taxon>Hydrophiinae</taxon>
        <taxon>Notechis</taxon>
    </lineage>
</organism>
<gene>
    <name evidence="12" type="primary">LOC113427645</name>
</gene>
<keyword evidence="5" id="KW-0732">Signal</keyword>
<comment type="subcellular location">
    <subcellularLocation>
        <location evidence="2">Secreted</location>
    </subcellularLocation>
</comment>
<dbReference type="PROSITE" id="PS51828">
    <property type="entry name" value="PTX_2"/>
    <property type="match status" value="1"/>
</dbReference>
<comment type="caution">
    <text evidence="9">Lacks conserved residue(s) required for the propagation of feature annotation.</text>
</comment>
<dbReference type="InterPro" id="IPR051005">
    <property type="entry name" value="Pentraxin_domain"/>
</dbReference>
<evidence type="ECO:0000256" key="1">
    <source>
        <dbReference type="ARBA" id="ARBA00001913"/>
    </source>
</evidence>
<dbReference type="Pfam" id="PF00354">
    <property type="entry name" value="Pentaxin"/>
    <property type="match status" value="2"/>
</dbReference>
<protein>
    <submittedName>
        <fullName evidence="12">Mucosal pentraxin-like</fullName>
    </submittedName>
</protein>
<evidence type="ECO:0000256" key="8">
    <source>
        <dbReference type="ARBA" id="ARBA00038102"/>
    </source>
</evidence>
<dbReference type="FunFam" id="2.60.120.200:FF:000070">
    <property type="entry name" value="Serum amyloid P-component"/>
    <property type="match status" value="1"/>
</dbReference>
<evidence type="ECO:0000256" key="3">
    <source>
        <dbReference type="ARBA" id="ARBA00022525"/>
    </source>
</evidence>
<evidence type="ECO:0000256" key="7">
    <source>
        <dbReference type="ARBA" id="ARBA00023157"/>
    </source>
</evidence>
<dbReference type="GeneID" id="113427645"/>
<keyword evidence="6" id="KW-0106">Calcium</keyword>
<accession>A0A6J1VS93</accession>
<evidence type="ECO:0000313" key="11">
    <source>
        <dbReference type="Proteomes" id="UP000504612"/>
    </source>
</evidence>
<dbReference type="GO" id="GO:0005615">
    <property type="term" value="C:extracellular space"/>
    <property type="evidence" value="ECO:0007669"/>
    <property type="project" value="TreeGrafter"/>
</dbReference>
<evidence type="ECO:0000259" key="10">
    <source>
        <dbReference type="PROSITE" id="PS51828"/>
    </source>
</evidence>
<dbReference type="SUPFAM" id="SSF49899">
    <property type="entry name" value="Concanavalin A-like lectins/glucanases"/>
    <property type="match status" value="1"/>
</dbReference>
<dbReference type="AlphaFoldDB" id="A0A6J1VS93"/>
<keyword evidence="3" id="KW-0964">Secreted</keyword>
<reference evidence="12" key="1">
    <citation type="submission" date="2025-08" db="UniProtKB">
        <authorList>
            <consortium name="RefSeq"/>
        </authorList>
    </citation>
    <scope>IDENTIFICATION</scope>
</reference>
<evidence type="ECO:0000256" key="5">
    <source>
        <dbReference type="ARBA" id="ARBA00022729"/>
    </source>
</evidence>
<dbReference type="PANTHER" id="PTHR45869">
    <property type="entry name" value="C-REACTIVE PROTEIN-RELATED"/>
    <property type="match status" value="1"/>
</dbReference>
<dbReference type="PRINTS" id="PR00895">
    <property type="entry name" value="PENTAXIN"/>
</dbReference>
<evidence type="ECO:0000256" key="9">
    <source>
        <dbReference type="PROSITE-ProRule" id="PRU01172"/>
    </source>
</evidence>
<evidence type="ECO:0000256" key="2">
    <source>
        <dbReference type="ARBA" id="ARBA00004613"/>
    </source>
</evidence>
<dbReference type="RefSeq" id="XP_026545940.1">
    <property type="nucleotide sequence ID" value="XM_026690155.1"/>
</dbReference>
<dbReference type="SMART" id="SM00159">
    <property type="entry name" value="PTX"/>
    <property type="match status" value="1"/>
</dbReference>
<dbReference type="Proteomes" id="UP000504612">
    <property type="component" value="Unplaced"/>
</dbReference>
<dbReference type="GO" id="GO:0046872">
    <property type="term" value="F:metal ion binding"/>
    <property type="evidence" value="ECO:0007669"/>
    <property type="project" value="UniProtKB-KW"/>
</dbReference>
<feature type="domain" description="Pentraxin (PTX)" evidence="10">
    <location>
        <begin position="73"/>
        <end position="271"/>
    </location>
</feature>
<dbReference type="Gene3D" id="2.60.120.200">
    <property type="match status" value="1"/>
</dbReference>
<keyword evidence="11" id="KW-1185">Reference proteome</keyword>
<name>A0A6J1VS93_9SAUR</name>
<dbReference type="InterPro" id="IPR013320">
    <property type="entry name" value="ConA-like_dom_sf"/>
</dbReference>
<comment type="similarity">
    <text evidence="8">Belongs to the pentraxin family.</text>
</comment>
<evidence type="ECO:0000256" key="4">
    <source>
        <dbReference type="ARBA" id="ARBA00022723"/>
    </source>
</evidence>